<protein>
    <recommendedName>
        <fullName evidence="3">Lipoprotein</fullName>
    </recommendedName>
</protein>
<reference evidence="1" key="1">
    <citation type="submission" date="2021-01" db="EMBL/GenBank/DDBJ databases">
        <title>Whole genome shotgun sequence of Actinoplanes siamensis NBRC 109076.</title>
        <authorList>
            <person name="Komaki H."/>
            <person name="Tamura T."/>
        </authorList>
    </citation>
    <scope>NUCLEOTIDE SEQUENCE</scope>
    <source>
        <strain evidence="1">NBRC 109076</strain>
    </source>
</reference>
<proteinExistence type="predicted"/>
<dbReference type="Gene3D" id="2.50.20.20">
    <property type="match status" value="1"/>
</dbReference>
<dbReference type="EMBL" id="BOMW01000024">
    <property type="protein sequence ID" value="GIF05096.1"/>
    <property type="molecule type" value="Genomic_DNA"/>
</dbReference>
<organism evidence="1 2">
    <name type="scientific">Actinoplanes siamensis</name>
    <dbReference type="NCBI Taxonomy" id="1223317"/>
    <lineage>
        <taxon>Bacteria</taxon>
        <taxon>Bacillati</taxon>
        <taxon>Actinomycetota</taxon>
        <taxon>Actinomycetes</taxon>
        <taxon>Micromonosporales</taxon>
        <taxon>Micromonosporaceae</taxon>
        <taxon>Actinoplanes</taxon>
    </lineage>
</organism>
<evidence type="ECO:0000313" key="1">
    <source>
        <dbReference type="EMBL" id="GIF05096.1"/>
    </source>
</evidence>
<dbReference type="Proteomes" id="UP000629619">
    <property type="component" value="Unassembled WGS sequence"/>
</dbReference>
<keyword evidence="2" id="KW-1185">Reference proteome</keyword>
<accession>A0A919N670</accession>
<evidence type="ECO:0000313" key="2">
    <source>
        <dbReference type="Proteomes" id="UP000629619"/>
    </source>
</evidence>
<name>A0A919N670_9ACTN</name>
<evidence type="ECO:0008006" key="3">
    <source>
        <dbReference type="Google" id="ProtNLM"/>
    </source>
</evidence>
<gene>
    <name evidence="1" type="ORF">Asi03nite_26340</name>
</gene>
<dbReference type="AlphaFoldDB" id="A0A919N670"/>
<comment type="caution">
    <text evidence="1">The sequence shown here is derived from an EMBL/GenBank/DDBJ whole genome shotgun (WGS) entry which is preliminary data.</text>
</comment>
<sequence length="259" mass="27291">MILYDGDTVHMKKRVTLAVAMTGLLLAGCTSGKSAEAQAGPTASASAAPITNGIPALTAAEILKRGSNQVKASKSYHVTGKITNDGSTMEFDFKVAGKDKIGSLTMDGGKMEMLVVGGSQYARMDKSFWTRMLGADLGKKMAAQMKNRWMKTPKGQENKSLAQFFDAVDVDKLLDETAASPGLSKGALSEFNGTPTILLSDADSGTSVYVATTGQPYVLKVGDIGGSNMVFSDFDKEFAEIKEPAAGEVIVVPDTKKKA</sequence>